<dbReference type="AlphaFoldDB" id="A0AAE4Q689"/>
<protein>
    <submittedName>
        <fullName evidence="1">Uncharacterized protein</fullName>
    </submittedName>
</protein>
<proteinExistence type="predicted"/>
<dbReference type="EMBL" id="JAGQEX010000011">
    <property type="protein sequence ID" value="MDV5977093.1"/>
    <property type="molecule type" value="Genomic_DNA"/>
</dbReference>
<dbReference type="Proteomes" id="UP001186118">
    <property type="component" value="Unassembled WGS sequence"/>
</dbReference>
<name>A0AAE4Q689_STRCB</name>
<gene>
    <name evidence="1" type="ORF">KB584_06400</name>
</gene>
<organism evidence="1 2">
    <name type="scientific">Streptococcus canis</name>
    <dbReference type="NCBI Taxonomy" id="1329"/>
    <lineage>
        <taxon>Bacteria</taxon>
        <taxon>Bacillati</taxon>
        <taxon>Bacillota</taxon>
        <taxon>Bacilli</taxon>
        <taxon>Lactobacillales</taxon>
        <taxon>Streptococcaceae</taxon>
        <taxon>Streptococcus</taxon>
    </lineage>
</organism>
<reference evidence="1" key="1">
    <citation type="submission" date="2021-04" db="EMBL/GenBank/DDBJ databases">
        <title>Draft genomes of 20 S. canis strains.</title>
        <authorList>
            <person name="Pagnossin D."/>
            <person name="Weir W."/>
            <person name="Smith A."/>
            <person name="Ure R."/>
            <person name="Oravcova K."/>
        </authorList>
    </citation>
    <scope>NUCLEOTIDE SEQUENCE</scope>
    <source>
        <strain evidence="1">284</strain>
    </source>
</reference>
<accession>A0AAE4Q689</accession>
<evidence type="ECO:0000313" key="2">
    <source>
        <dbReference type="Proteomes" id="UP001186118"/>
    </source>
</evidence>
<sequence>MKHKVVINVTNEDGKKTPVLKGAIRKLPSKIIKWLFGDYTQVYLLKPGETVESVDVKEVLKGEM</sequence>
<dbReference type="RefSeq" id="WP_063633222.1">
    <property type="nucleotide sequence ID" value="NZ_BLKQ01000022.1"/>
</dbReference>
<evidence type="ECO:0000313" key="1">
    <source>
        <dbReference type="EMBL" id="MDV5977093.1"/>
    </source>
</evidence>
<comment type="caution">
    <text evidence="1">The sequence shown here is derived from an EMBL/GenBank/DDBJ whole genome shotgun (WGS) entry which is preliminary data.</text>
</comment>